<evidence type="ECO:0000259" key="1">
    <source>
        <dbReference type="Pfam" id="PF13568"/>
    </source>
</evidence>
<organism evidence="2 3">
    <name type="scientific">Flavobacterium psychrophilum</name>
    <dbReference type="NCBI Taxonomy" id="96345"/>
    <lineage>
        <taxon>Bacteria</taxon>
        <taxon>Pseudomonadati</taxon>
        <taxon>Bacteroidota</taxon>
        <taxon>Flavobacteriia</taxon>
        <taxon>Flavobacteriales</taxon>
        <taxon>Flavobacteriaceae</taxon>
        <taxon>Flavobacterium</taxon>
    </lineage>
</organism>
<dbReference type="RefSeq" id="WP_063741811.1">
    <property type="nucleotide sequence ID" value="NZ_CP059075.1"/>
</dbReference>
<sequence>MKKIIFLVFILFQTLIYAQFRKQITYGFYAGANYSQMSNLKNVFIPQNFYQGFNTNEEGKIGAVAGFFLNWKYEEQRVSIQPEIFYSRQTTDFNYNDIKGLNYTVNFSYDYLNAGFLIKYYPTEQFYIGAGPNLALNISSDNIKYTSNSKELSASTVVYFEPDIVVQKYLKESIEGKNYFQTIFGLGYEFNNGLIIGARYHLGISDALETKENGFRFIENKNKTTAYSIHIGYRFDFDALNNF</sequence>
<evidence type="ECO:0000313" key="3">
    <source>
        <dbReference type="Proteomes" id="UP000596329"/>
    </source>
</evidence>
<dbReference type="Proteomes" id="UP000596329">
    <property type="component" value="Chromosome"/>
</dbReference>
<protein>
    <submittedName>
        <fullName evidence="2">PorT family protein</fullName>
    </submittedName>
</protein>
<proteinExistence type="predicted"/>
<name>A0A8G2G2X7_FLAPS</name>
<dbReference type="Pfam" id="PF13568">
    <property type="entry name" value="OMP_b-brl_2"/>
    <property type="match status" value="1"/>
</dbReference>
<dbReference type="EMBL" id="CP059075">
    <property type="protein sequence ID" value="QRE04030.1"/>
    <property type="molecule type" value="Genomic_DNA"/>
</dbReference>
<evidence type="ECO:0000313" key="2">
    <source>
        <dbReference type="EMBL" id="QRE04030.1"/>
    </source>
</evidence>
<dbReference type="SUPFAM" id="SSF56925">
    <property type="entry name" value="OMPA-like"/>
    <property type="match status" value="1"/>
</dbReference>
<reference evidence="2 3" key="1">
    <citation type="submission" date="2020-07" db="EMBL/GenBank/DDBJ databases">
        <title>Genomic characterization of Flavobacterium psychrophilum strains.</title>
        <authorList>
            <person name="Castillo D."/>
            <person name="Jorgensen J."/>
            <person name="Middelboe M."/>
        </authorList>
    </citation>
    <scope>NUCLEOTIDE SEQUENCE [LARGE SCALE GENOMIC DNA]</scope>
    <source>
        <strain evidence="2 3">FPS-R7</strain>
    </source>
</reference>
<dbReference type="InterPro" id="IPR025665">
    <property type="entry name" value="Beta-barrel_OMP_2"/>
</dbReference>
<dbReference type="AlphaFoldDB" id="A0A8G2G2X7"/>
<gene>
    <name evidence="2" type="ORF">H0H26_14380</name>
</gene>
<dbReference type="InterPro" id="IPR011250">
    <property type="entry name" value="OMP/PagP_B-barrel"/>
</dbReference>
<feature type="domain" description="Outer membrane protein beta-barrel" evidence="1">
    <location>
        <begin position="18"/>
        <end position="208"/>
    </location>
</feature>
<accession>A0A8G2G2X7</accession>